<comment type="caution">
    <text evidence="21">The sequence shown here is derived from an EMBL/GenBank/DDBJ whole genome shotgun (WGS) entry which is preliminary data.</text>
</comment>
<reference evidence="21 22" key="1">
    <citation type="journal article" date="2020" name="Microorganisms">
        <title>Description of Three Novel Members in the Family Geobacteraceae, Oryzomonas japonicum gen. nov., sp. nov., Oryzomonas sagensis sp. nov., and Oryzomonas ruber sp. nov.</title>
        <authorList>
            <person name="Xu Z."/>
            <person name="Masuda Y."/>
            <person name="Hayakawa C."/>
            <person name="Ushijima N."/>
            <person name="Kawano K."/>
            <person name="Shiratori Y."/>
            <person name="Senoo K."/>
            <person name="Itoh H."/>
        </authorList>
    </citation>
    <scope>NUCLEOTIDE SEQUENCE [LARGE SCALE GENOMIC DNA]</scope>
    <source>
        <strain evidence="21 22">Red100</strain>
    </source>
</reference>
<evidence type="ECO:0000256" key="3">
    <source>
        <dbReference type="ARBA" id="ARBA00003485"/>
    </source>
</evidence>
<dbReference type="NCBIfam" id="TIGR01357">
    <property type="entry name" value="aroB"/>
    <property type="match status" value="1"/>
</dbReference>
<dbReference type="SUPFAM" id="SSF56796">
    <property type="entry name" value="Dehydroquinate synthase-like"/>
    <property type="match status" value="1"/>
</dbReference>
<dbReference type="PANTHER" id="PTHR43622:SF7">
    <property type="entry name" value="3-DEHYDROQUINATE SYNTHASE, CHLOROPLASTIC"/>
    <property type="match status" value="1"/>
</dbReference>
<dbReference type="EMBL" id="VZRA01000011">
    <property type="protein sequence ID" value="KAB0668181.1"/>
    <property type="molecule type" value="Genomic_DNA"/>
</dbReference>
<dbReference type="PIRSF" id="PIRSF001455">
    <property type="entry name" value="DHQ_synth"/>
    <property type="match status" value="1"/>
</dbReference>
<feature type="binding site" evidence="18">
    <location>
        <begin position="72"/>
        <end position="77"/>
    </location>
    <ligand>
        <name>NAD(+)</name>
        <dbReference type="ChEBI" id="CHEBI:57540"/>
    </ligand>
</feature>
<evidence type="ECO:0000313" key="22">
    <source>
        <dbReference type="Proteomes" id="UP000798046"/>
    </source>
</evidence>
<feature type="binding site" evidence="18">
    <location>
        <begin position="130"/>
        <end position="131"/>
    </location>
    <ligand>
        <name>NAD(+)</name>
        <dbReference type="ChEBI" id="CHEBI:57540"/>
    </ligand>
</feature>
<evidence type="ECO:0000256" key="16">
    <source>
        <dbReference type="ARBA" id="ARBA00023239"/>
    </source>
</evidence>
<evidence type="ECO:0000256" key="17">
    <source>
        <dbReference type="ARBA" id="ARBA00023285"/>
    </source>
</evidence>
<evidence type="ECO:0000259" key="20">
    <source>
        <dbReference type="Pfam" id="PF24621"/>
    </source>
</evidence>
<comment type="similarity">
    <text evidence="6 18">Belongs to the sugar phosphate cyclases superfamily. Dehydroquinate synthase family.</text>
</comment>
<dbReference type="InterPro" id="IPR016037">
    <property type="entry name" value="DHQ_synth_AroB"/>
</dbReference>
<feature type="binding site" evidence="18">
    <location>
        <position position="248"/>
    </location>
    <ligand>
        <name>Zn(2+)</name>
        <dbReference type="ChEBI" id="CHEBI:29105"/>
    </ligand>
</feature>
<evidence type="ECO:0000256" key="18">
    <source>
        <dbReference type="HAMAP-Rule" id="MF_00110"/>
    </source>
</evidence>
<comment type="pathway">
    <text evidence="5 18">Metabolic intermediate biosynthesis; chorismate biosynthesis; chorismate from D-erythrose 4-phosphate and phosphoenolpyruvate: step 2/7.</text>
</comment>
<evidence type="ECO:0000256" key="1">
    <source>
        <dbReference type="ARBA" id="ARBA00001393"/>
    </source>
</evidence>
<keyword evidence="14 18" id="KW-0520">NAD</keyword>
<name>A0ABQ6TJV1_9BACT</name>
<feature type="binding site" evidence="18">
    <location>
        <position position="265"/>
    </location>
    <ligand>
        <name>Zn(2+)</name>
        <dbReference type="ChEBI" id="CHEBI:29105"/>
    </ligand>
</feature>
<feature type="domain" description="3-dehydroquinate synthase N-terminal" evidence="19">
    <location>
        <begin position="68"/>
        <end position="180"/>
    </location>
</feature>
<feature type="domain" description="3-dehydroquinate synthase C-terminal" evidence="20">
    <location>
        <begin position="182"/>
        <end position="325"/>
    </location>
</feature>
<dbReference type="Proteomes" id="UP000798046">
    <property type="component" value="Unassembled WGS sequence"/>
</dbReference>
<dbReference type="CDD" id="cd08195">
    <property type="entry name" value="DHQS"/>
    <property type="match status" value="1"/>
</dbReference>
<proteinExistence type="inferred from homology"/>
<organism evidence="21 22">
    <name type="scientific">Oryzomonas sagensis</name>
    <dbReference type="NCBI Taxonomy" id="2603857"/>
    <lineage>
        <taxon>Bacteria</taxon>
        <taxon>Pseudomonadati</taxon>
        <taxon>Thermodesulfobacteriota</taxon>
        <taxon>Desulfuromonadia</taxon>
        <taxon>Geobacterales</taxon>
        <taxon>Geobacteraceae</taxon>
        <taxon>Oryzomonas</taxon>
    </lineage>
</organism>
<keyword evidence="10 18" id="KW-0028">Amino-acid biosynthesis</keyword>
<keyword evidence="15 18" id="KW-0057">Aromatic amino acid biosynthesis</keyword>
<evidence type="ECO:0000256" key="5">
    <source>
        <dbReference type="ARBA" id="ARBA00004661"/>
    </source>
</evidence>
<dbReference type="HAMAP" id="MF_00110">
    <property type="entry name" value="DHQ_synthase"/>
    <property type="match status" value="1"/>
</dbReference>
<dbReference type="InterPro" id="IPR030960">
    <property type="entry name" value="DHQS/DOIS_N"/>
</dbReference>
<keyword evidence="9 18" id="KW-0963">Cytoplasm</keyword>
<evidence type="ECO:0000256" key="12">
    <source>
        <dbReference type="ARBA" id="ARBA00022741"/>
    </source>
</evidence>
<dbReference type="RefSeq" id="WP_151158360.1">
    <property type="nucleotide sequence ID" value="NZ_VZRA01000011.1"/>
</dbReference>
<evidence type="ECO:0000313" key="21">
    <source>
        <dbReference type="EMBL" id="KAB0668181.1"/>
    </source>
</evidence>
<dbReference type="InterPro" id="IPR050071">
    <property type="entry name" value="Dehydroquinate_synthase"/>
</dbReference>
<evidence type="ECO:0000259" key="19">
    <source>
        <dbReference type="Pfam" id="PF01761"/>
    </source>
</evidence>
<gene>
    <name evidence="18" type="primary">aroB</name>
    <name evidence="21" type="ORF">F6V30_16715</name>
</gene>
<evidence type="ECO:0000256" key="6">
    <source>
        <dbReference type="ARBA" id="ARBA00005412"/>
    </source>
</evidence>
<dbReference type="PANTHER" id="PTHR43622">
    <property type="entry name" value="3-DEHYDROQUINATE SYNTHASE"/>
    <property type="match status" value="1"/>
</dbReference>
<evidence type="ECO:0000256" key="8">
    <source>
        <dbReference type="ARBA" id="ARBA00017684"/>
    </source>
</evidence>
<comment type="cofactor">
    <cofactor evidence="2 18">
        <name>NAD(+)</name>
        <dbReference type="ChEBI" id="CHEBI:57540"/>
    </cofactor>
</comment>
<feature type="binding site" evidence="18">
    <location>
        <position position="152"/>
    </location>
    <ligand>
        <name>NAD(+)</name>
        <dbReference type="ChEBI" id="CHEBI:57540"/>
    </ligand>
</feature>
<dbReference type="Pfam" id="PF24621">
    <property type="entry name" value="DHQS_C"/>
    <property type="match status" value="1"/>
</dbReference>
<keyword evidence="11 18" id="KW-0479">Metal-binding</keyword>
<evidence type="ECO:0000256" key="9">
    <source>
        <dbReference type="ARBA" id="ARBA00022490"/>
    </source>
</evidence>
<dbReference type="Gene3D" id="3.40.50.1970">
    <property type="match status" value="1"/>
</dbReference>
<evidence type="ECO:0000256" key="10">
    <source>
        <dbReference type="ARBA" id="ARBA00022605"/>
    </source>
</evidence>
<dbReference type="GO" id="GO:0003856">
    <property type="term" value="F:3-dehydroquinate synthase activity"/>
    <property type="evidence" value="ECO:0007669"/>
    <property type="project" value="UniProtKB-EC"/>
</dbReference>
<dbReference type="InterPro" id="IPR056179">
    <property type="entry name" value="DHQS_C"/>
</dbReference>
<comment type="function">
    <text evidence="3 18">Catalyzes the conversion of 3-deoxy-D-arabino-heptulosonate 7-phosphate (DAHP) to dehydroquinate (DHQ).</text>
</comment>
<evidence type="ECO:0000256" key="2">
    <source>
        <dbReference type="ARBA" id="ARBA00001911"/>
    </source>
</evidence>
<keyword evidence="13 18" id="KW-0862">Zinc</keyword>
<comment type="cofactor">
    <cofactor evidence="18">
        <name>Co(2+)</name>
        <dbReference type="ChEBI" id="CHEBI:48828"/>
    </cofactor>
    <cofactor evidence="18">
        <name>Zn(2+)</name>
        <dbReference type="ChEBI" id="CHEBI:29105"/>
    </cofactor>
    <text evidence="18">Binds 1 divalent metal cation per subunit. Can use either Co(2+) or Zn(2+).</text>
</comment>
<dbReference type="Gene3D" id="1.20.1090.10">
    <property type="entry name" value="Dehydroquinate synthase-like - alpha domain"/>
    <property type="match status" value="1"/>
</dbReference>
<dbReference type="EC" id="4.2.3.4" evidence="7 18"/>
<feature type="binding site" evidence="18">
    <location>
        <position position="143"/>
    </location>
    <ligand>
        <name>NAD(+)</name>
        <dbReference type="ChEBI" id="CHEBI:57540"/>
    </ligand>
</feature>
<evidence type="ECO:0000256" key="14">
    <source>
        <dbReference type="ARBA" id="ARBA00023027"/>
    </source>
</evidence>
<feature type="binding site" evidence="18">
    <location>
        <begin position="106"/>
        <end position="110"/>
    </location>
    <ligand>
        <name>NAD(+)</name>
        <dbReference type="ChEBI" id="CHEBI:57540"/>
    </ligand>
</feature>
<comment type="subcellular location">
    <subcellularLocation>
        <location evidence="4 18">Cytoplasm</location>
    </subcellularLocation>
</comment>
<sequence length="359" mass="37874">MSVVTVNLGESSYDIRIGSGSLPALGRSCASLGLAGRAAVVTNPTVNALYGDTVRRSLADAGYPVTLIEMPDGEEFKNAATLGSVYDALIAAGMDRRSFIVALGGGVVGDLAGFAAATFMRGIPFVQVPTTLLAQVDSSVGGKTAIDHPQGKNLIGAFYQPRLVLIDVDTLATLPQREYRAGLAEVVKYGAAIDGPFFEYLEQNVDALQARERECLMRIIQRCCELKARVVELDEKEAGPREALNYGHTLGHALETLAGYRSLVHGEAVAIGMVLAARICVRRGECGDDDAARIAALLGSLGLSVAPPAVERTRLLDALLKDKKSRAGTINFICNQGIGNYTVAQLSPEELLALSGLGV</sequence>
<evidence type="ECO:0000256" key="13">
    <source>
        <dbReference type="ARBA" id="ARBA00022833"/>
    </source>
</evidence>
<keyword evidence="17 18" id="KW-0170">Cobalt</keyword>
<evidence type="ECO:0000256" key="4">
    <source>
        <dbReference type="ARBA" id="ARBA00004496"/>
    </source>
</evidence>
<protein>
    <recommendedName>
        <fullName evidence="8 18">3-dehydroquinate synthase</fullName>
        <shortName evidence="18">DHQS</shortName>
        <ecNumber evidence="7 18">4.2.3.4</ecNumber>
    </recommendedName>
</protein>
<keyword evidence="22" id="KW-1185">Reference proteome</keyword>
<feature type="binding site" evidence="18">
    <location>
        <position position="185"/>
    </location>
    <ligand>
        <name>Zn(2+)</name>
        <dbReference type="ChEBI" id="CHEBI:29105"/>
    </ligand>
</feature>
<accession>A0ABQ6TJV1</accession>
<comment type="catalytic activity">
    <reaction evidence="1 18">
        <text>7-phospho-2-dehydro-3-deoxy-D-arabino-heptonate = 3-dehydroquinate + phosphate</text>
        <dbReference type="Rhea" id="RHEA:21968"/>
        <dbReference type="ChEBI" id="CHEBI:32364"/>
        <dbReference type="ChEBI" id="CHEBI:43474"/>
        <dbReference type="ChEBI" id="CHEBI:58394"/>
        <dbReference type="EC" id="4.2.3.4"/>
    </reaction>
</comment>
<evidence type="ECO:0000256" key="7">
    <source>
        <dbReference type="ARBA" id="ARBA00013031"/>
    </source>
</evidence>
<evidence type="ECO:0000256" key="11">
    <source>
        <dbReference type="ARBA" id="ARBA00022723"/>
    </source>
</evidence>
<feature type="binding site" evidence="18">
    <location>
        <begin position="170"/>
        <end position="173"/>
    </location>
    <ligand>
        <name>NAD(+)</name>
        <dbReference type="ChEBI" id="CHEBI:57540"/>
    </ligand>
</feature>
<keyword evidence="12 18" id="KW-0547">Nucleotide-binding</keyword>
<dbReference type="InterPro" id="IPR030963">
    <property type="entry name" value="DHQ_synth_fam"/>
</dbReference>
<dbReference type="Pfam" id="PF01761">
    <property type="entry name" value="DHQ_synthase"/>
    <property type="match status" value="1"/>
</dbReference>
<evidence type="ECO:0000256" key="15">
    <source>
        <dbReference type="ARBA" id="ARBA00023141"/>
    </source>
</evidence>
<keyword evidence="16 18" id="KW-0456">Lyase</keyword>